<evidence type="ECO:0000256" key="1">
    <source>
        <dbReference type="SAM" id="MobiDB-lite"/>
    </source>
</evidence>
<proteinExistence type="predicted"/>
<accession>A0A149S885</accession>
<feature type="compositionally biased region" description="Basic and acidic residues" evidence="1">
    <location>
        <begin position="104"/>
        <end position="117"/>
    </location>
</feature>
<dbReference type="AlphaFoldDB" id="A0A149S885"/>
<sequence>MTAASIGIEGALGALERASGATSLRVWMEAHRDELLTALDGRRLNWKALCAWFAEVGLTNAKGEAPSVGCAKLLWNRVGKTLEARRQRHADAAAAAERLAEEKKAAREAAKASRDAEAVEAGTLSQRMQEADRAQSFAKAQRIEVQDAHARAAVQRQERTQQQAARTQQSDVEPSDPSEFITLDLPVLKGVSNRAYLPVDPKLAPVRDGDINRYTGSAWRYGGDLPGYPSKRNYEYEKEWLRDVGLLLRHRHPTNLTMTPEEKFVMRGAKSCIPNLY</sequence>
<dbReference type="Proteomes" id="UP000075655">
    <property type="component" value="Unassembled WGS sequence"/>
</dbReference>
<dbReference type="EMBL" id="LHZG01000071">
    <property type="protein sequence ID" value="KXV22960.1"/>
    <property type="molecule type" value="Genomic_DNA"/>
</dbReference>
<comment type="caution">
    <text evidence="2">The sequence shown here is derived from an EMBL/GenBank/DDBJ whole genome shotgun (WGS) entry which is preliminary data.</text>
</comment>
<gene>
    <name evidence="2" type="ORF">AD934_00780</name>
</gene>
<protein>
    <submittedName>
        <fullName evidence="2">Uncharacterized protein</fullName>
    </submittedName>
</protein>
<organism evidence="2 3">
    <name type="scientific">Gluconobacter oxydans</name>
    <name type="common">Gluconobacter suboxydans</name>
    <dbReference type="NCBI Taxonomy" id="442"/>
    <lineage>
        <taxon>Bacteria</taxon>
        <taxon>Pseudomonadati</taxon>
        <taxon>Pseudomonadota</taxon>
        <taxon>Alphaproteobacteria</taxon>
        <taxon>Acetobacterales</taxon>
        <taxon>Acetobacteraceae</taxon>
        <taxon>Gluconobacter</taxon>
    </lineage>
</organism>
<dbReference type="RefSeq" id="WP_062499534.1">
    <property type="nucleotide sequence ID" value="NZ_LHZG01000071.1"/>
</dbReference>
<dbReference type="PATRIC" id="fig|442.8.peg.197"/>
<name>A0A149S885_GLUOY</name>
<evidence type="ECO:0000313" key="2">
    <source>
        <dbReference type="EMBL" id="KXV22960.1"/>
    </source>
</evidence>
<feature type="compositionally biased region" description="Low complexity" evidence="1">
    <location>
        <begin position="151"/>
        <end position="169"/>
    </location>
</feature>
<evidence type="ECO:0000313" key="3">
    <source>
        <dbReference type="Proteomes" id="UP000075655"/>
    </source>
</evidence>
<feature type="region of interest" description="Disordered" evidence="1">
    <location>
        <begin position="148"/>
        <end position="178"/>
    </location>
</feature>
<feature type="region of interest" description="Disordered" evidence="1">
    <location>
        <begin position="104"/>
        <end position="135"/>
    </location>
</feature>
<reference evidence="2 3" key="1">
    <citation type="submission" date="2015-06" db="EMBL/GenBank/DDBJ databases">
        <title>Improved classification and identification of acetic acid bacteria using matrix-assisted laser desorption/ionization time-of-flight mass spectrometry; Gluconobacter nephelii and Gluconobacter uchimurae are later heterotypic synonyms of Gluconobacter japonicus and Gluconobacter oxydans, respectively.</title>
        <authorList>
            <person name="Li L."/>
            <person name="Cleenwerck I."/>
            <person name="De Vuyst L."/>
            <person name="Vandamme P."/>
        </authorList>
    </citation>
    <scope>NUCLEOTIDE SEQUENCE [LARGE SCALE GENOMIC DNA]</scope>
    <source>
        <strain evidence="2 3">LMG 1676</strain>
    </source>
</reference>